<dbReference type="Proteomes" id="UP000198287">
    <property type="component" value="Unassembled WGS sequence"/>
</dbReference>
<evidence type="ECO:0000313" key="2">
    <source>
        <dbReference type="Proteomes" id="UP000198287"/>
    </source>
</evidence>
<gene>
    <name evidence="1" type="ORF">Fcan01_18484</name>
</gene>
<reference evidence="1 2" key="1">
    <citation type="submission" date="2015-12" db="EMBL/GenBank/DDBJ databases">
        <title>The genome of Folsomia candida.</title>
        <authorList>
            <person name="Faddeeva A."/>
            <person name="Derks M.F."/>
            <person name="Anvar Y."/>
            <person name="Smit S."/>
            <person name="Van Straalen N."/>
            <person name="Roelofs D."/>
        </authorList>
    </citation>
    <scope>NUCLEOTIDE SEQUENCE [LARGE SCALE GENOMIC DNA]</scope>
    <source>
        <strain evidence="1 2">VU population</strain>
        <tissue evidence="1">Whole body</tissue>
    </source>
</reference>
<organism evidence="1 2">
    <name type="scientific">Folsomia candida</name>
    <name type="common">Springtail</name>
    <dbReference type="NCBI Taxonomy" id="158441"/>
    <lineage>
        <taxon>Eukaryota</taxon>
        <taxon>Metazoa</taxon>
        <taxon>Ecdysozoa</taxon>
        <taxon>Arthropoda</taxon>
        <taxon>Hexapoda</taxon>
        <taxon>Collembola</taxon>
        <taxon>Entomobryomorpha</taxon>
        <taxon>Isotomoidea</taxon>
        <taxon>Isotomidae</taxon>
        <taxon>Proisotominae</taxon>
        <taxon>Folsomia</taxon>
    </lineage>
</organism>
<name>A0A226DQJ0_FOLCA</name>
<keyword evidence="2" id="KW-1185">Reference proteome</keyword>
<sequence length="288" mass="31432">MGGGGGRVVSRDAGIYGLRAFLSGQVDQVLPGVYHHHPPACHPSLSLSLLLLAAPSTRPKTPLSLVPNYLSSSSFLEITRNAYLSHHCSVCVFGMGGCVWPTDTPRRRRAVPNLDQEDDTIFKRNCCSNSQIIILLNWFLSSASVHSATFTFLHIPLSLALSACFAKSHQTKTKFISSTYSNAPSTFLSLRIGIFIETTAVRQPGRAGGRMDVRTIIPLLLSPAPGLRCCCAVMCMHRGGVGLACAAGSLEPPENCFVKQSFVIDYINPWQTRERCFHLGHMSFYGFN</sequence>
<protein>
    <submittedName>
        <fullName evidence="1">Uncharacterized protein</fullName>
    </submittedName>
</protein>
<dbReference type="AlphaFoldDB" id="A0A226DQJ0"/>
<accession>A0A226DQJ0</accession>
<dbReference type="EMBL" id="LNIX01000014">
    <property type="protein sequence ID" value="OXA47114.1"/>
    <property type="molecule type" value="Genomic_DNA"/>
</dbReference>
<proteinExistence type="predicted"/>
<comment type="caution">
    <text evidence="1">The sequence shown here is derived from an EMBL/GenBank/DDBJ whole genome shotgun (WGS) entry which is preliminary data.</text>
</comment>
<evidence type="ECO:0000313" key="1">
    <source>
        <dbReference type="EMBL" id="OXA47114.1"/>
    </source>
</evidence>